<gene>
    <name evidence="1" type="ORF">HK23_07290</name>
</gene>
<accession>A0A1Y3GA07</accession>
<dbReference type="Proteomes" id="UP000242683">
    <property type="component" value="Unassembled WGS sequence"/>
</dbReference>
<protein>
    <submittedName>
        <fullName evidence="1">Uncharacterized protein</fullName>
    </submittedName>
</protein>
<proteinExistence type="predicted"/>
<evidence type="ECO:0000313" key="2">
    <source>
        <dbReference type="Proteomes" id="UP000242683"/>
    </source>
</evidence>
<sequence length="62" mass="7167">MLNLTSNLCRIVRFFGSIKKLVEYDTRDAERLGVIIETFPQTLWTIAQDADAKICIQKITKH</sequence>
<dbReference type="EMBL" id="JOPG01000023">
    <property type="protein sequence ID" value="OUJ04946.1"/>
    <property type="molecule type" value="Genomic_DNA"/>
</dbReference>
<evidence type="ECO:0000313" key="1">
    <source>
        <dbReference type="EMBL" id="OUJ04946.1"/>
    </source>
</evidence>
<organism evidence="1 2">
    <name type="scientific">Acetobacter malorum</name>
    <dbReference type="NCBI Taxonomy" id="178901"/>
    <lineage>
        <taxon>Bacteria</taxon>
        <taxon>Pseudomonadati</taxon>
        <taxon>Pseudomonadota</taxon>
        <taxon>Alphaproteobacteria</taxon>
        <taxon>Acetobacterales</taxon>
        <taxon>Acetobacteraceae</taxon>
        <taxon>Acetobacter</taxon>
    </lineage>
</organism>
<comment type="caution">
    <text evidence="1">The sequence shown here is derived from an EMBL/GenBank/DDBJ whole genome shotgun (WGS) entry which is preliminary data.</text>
</comment>
<dbReference type="AlphaFoldDB" id="A0A1Y3GA07"/>
<reference evidence="2" key="1">
    <citation type="submission" date="2014-06" db="EMBL/GenBank/DDBJ databases">
        <authorList>
            <person name="Winans N.J."/>
            <person name="Newell P.D."/>
            <person name="Douglas A.E."/>
        </authorList>
    </citation>
    <scope>NUCLEOTIDE SEQUENCE [LARGE SCALE GENOMIC DNA]</scope>
    <source>
        <strain evidence="2">DsW_057</strain>
    </source>
</reference>
<name>A0A1Y3GA07_9PROT</name>